<dbReference type="PANTHER" id="PTHR11240">
    <property type="entry name" value="RIBONUCLEASE T2"/>
    <property type="match status" value="1"/>
</dbReference>
<dbReference type="OMA" id="ACPPHIH"/>
<dbReference type="AlphaFoldDB" id="A0A0P1AQP2"/>
<dbReference type="CDD" id="cd00374">
    <property type="entry name" value="RNase_T2"/>
    <property type="match status" value="1"/>
</dbReference>
<protein>
    <submittedName>
        <fullName evidence="3">Ribonuclease</fullName>
    </submittedName>
</protein>
<evidence type="ECO:0000313" key="3">
    <source>
        <dbReference type="EMBL" id="CEG43662.1"/>
    </source>
</evidence>
<dbReference type="GO" id="GO:0003723">
    <property type="term" value="F:RNA binding"/>
    <property type="evidence" value="ECO:0007669"/>
    <property type="project" value="InterPro"/>
</dbReference>
<comment type="similarity">
    <text evidence="1 2">Belongs to the RNase T2 family.</text>
</comment>
<proteinExistence type="inferred from homology"/>
<dbReference type="Pfam" id="PF00445">
    <property type="entry name" value="Ribonuclease_T2"/>
    <property type="match status" value="1"/>
</dbReference>
<dbReference type="GO" id="GO:0033897">
    <property type="term" value="F:ribonuclease T2 activity"/>
    <property type="evidence" value="ECO:0007669"/>
    <property type="project" value="InterPro"/>
</dbReference>
<dbReference type="SUPFAM" id="SSF55895">
    <property type="entry name" value="Ribonuclease Rh-like"/>
    <property type="match status" value="1"/>
</dbReference>
<dbReference type="EMBL" id="CCYD01000810">
    <property type="protein sequence ID" value="CEG43662.1"/>
    <property type="molecule type" value="Genomic_DNA"/>
</dbReference>
<dbReference type="STRING" id="4781.A0A0P1AQP2"/>
<evidence type="ECO:0000313" key="4">
    <source>
        <dbReference type="Proteomes" id="UP000054928"/>
    </source>
</evidence>
<dbReference type="GeneID" id="36409014"/>
<dbReference type="PANTHER" id="PTHR11240:SF22">
    <property type="entry name" value="RIBONUCLEASE T2"/>
    <property type="match status" value="1"/>
</dbReference>
<name>A0A0P1AQP2_PLAHL</name>
<reference evidence="4" key="1">
    <citation type="submission" date="2014-09" db="EMBL/GenBank/DDBJ databases">
        <authorList>
            <person name="Sharma Rahul"/>
            <person name="Thines Marco"/>
        </authorList>
    </citation>
    <scope>NUCLEOTIDE SEQUENCE [LARGE SCALE GENOMIC DNA]</scope>
</reference>
<dbReference type="OrthoDB" id="435754at2759"/>
<dbReference type="InterPro" id="IPR033130">
    <property type="entry name" value="RNase_T2_His_AS_2"/>
</dbReference>
<dbReference type="GO" id="GO:0005576">
    <property type="term" value="C:extracellular region"/>
    <property type="evidence" value="ECO:0007669"/>
    <property type="project" value="TreeGrafter"/>
</dbReference>
<evidence type="ECO:0000256" key="1">
    <source>
        <dbReference type="ARBA" id="ARBA00007469"/>
    </source>
</evidence>
<dbReference type="RefSeq" id="XP_024580031.1">
    <property type="nucleotide sequence ID" value="XM_024729677.1"/>
</dbReference>
<dbReference type="InterPro" id="IPR001568">
    <property type="entry name" value="RNase_T2-like"/>
</dbReference>
<dbReference type="InterPro" id="IPR036430">
    <property type="entry name" value="RNase_T2-like_sf"/>
</dbReference>
<keyword evidence="4" id="KW-1185">Reference proteome</keyword>
<organism evidence="3 4">
    <name type="scientific">Plasmopara halstedii</name>
    <name type="common">Downy mildew of sunflower</name>
    <dbReference type="NCBI Taxonomy" id="4781"/>
    <lineage>
        <taxon>Eukaryota</taxon>
        <taxon>Sar</taxon>
        <taxon>Stramenopiles</taxon>
        <taxon>Oomycota</taxon>
        <taxon>Peronosporomycetes</taxon>
        <taxon>Peronosporales</taxon>
        <taxon>Peronosporaceae</taxon>
        <taxon>Plasmopara</taxon>
    </lineage>
</organism>
<dbReference type="Gene3D" id="3.90.730.10">
    <property type="entry name" value="Ribonuclease T2-like"/>
    <property type="match status" value="1"/>
</dbReference>
<dbReference type="PROSITE" id="PS00530">
    <property type="entry name" value="RNASE_T2_1"/>
    <property type="match status" value="1"/>
</dbReference>
<evidence type="ECO:0000256" key="2">
    <source>
        <dbReference type="RuleBase" id="RU004328"/>
    </source>
</evidence>
<dbReference type="Proteomes" id="UP000054928">
    <property type="component" value="Unassembled WGS sequence"/>
</dbReference>
<dbReference type="InterPro" id="IPR018188">
    <property type="entry name" value="RNase_T2_His_AS_1"/>
</dbReference>
<dbReference type="PROSITE" id="PS00531">
    <property type="entry name" value="RNASE_T2_2"/>
    <property type="match status" value="1"/>
</dbReference>
<dbReference type="GO" id="GO:0006401">
    <property type="term" value="P:RNA catabolic process"/>
    <property type="evidence" value="ECO:0007669"/>
    <property type="project" value="TreeGrafter"/>
</dbReference>
<accession>A0A0P1AQP2</accession>
<sequence length="230" mass="26584">MSSNVSVYDATITTFNPQVFDLYILAQSWQPTFCSGKEAQYPGCRNPETYWETHLTLHGLWPEESNHVPPSFCSREAFDAKLIEHTIGMKTLHEFWPDVKVSETSDEYAEFWKHEWTRHGTCSGLSQVDYFTQAINLERNDTLAPTPEFVQQHVGKEVNVNELRQAFGDAALKCQHSHTHSIMFSQVFTCWQKNAQNIPTHRCKIKIRLYSSTFLNKTKGVLKRVFIHIA</sequence>